<keyword evidence="3" id="KW-0645">Protease</keyword>
<dbReference type="InterPro" id="IPR006626">
    <property type="entry name" value="PbH1"/>
</dbReference>
<dbReference type="InterPro" id="IPR036034">
    <property type="entry name" value="PDZ_sf"/>
</dbReference>
<dbReference type="Gene3D" id="2.30.42.10">
    <property type="match status" value="1"/>
</dbReference>
<dbReference type="SUPFAM" id="SSF50156">
    <property type="entry name" value="PDZ domain-like"/>
    <property type="match status" value="1"/>
</dbReference>
<evidence type="ECO:0000256" key="1">
    <source>
        <dbReference type="SAM" id="SignalP"/>
    </source>
</evidence>
<dbReference type="EMBL" id="SJPY01000002">
    <property type="protein sequence ID" value="TWU44224.1"/>
    <property type="molecule type" value="Genomic_DNA"/>
</dbReference>
<dbReference type="Pfam" id="PF13180">
    <property type="entry name" value="PDZ_2"/>
    <property type="match status" value="1"/>
</dbReference>
<name>A0A5C6E6J7_9BACT</name>
<accession>A0A5C6E6J7</accession>
<feature type="signal peptide" evidence="1">
    <location>
        <begin position="1"/>
        <end position="22"/>
    </location>
</feature>
<protein>
    <submittedName>
        <fullName evidence="3">Serine endoprotease</fullName>
    </submittedName>
</protein>
<keyword evidence="3" id="KW-0378">Hydrolase</keyword>
<reference evidence="3 4" key="1">
    <citation type="submission" date="2019-02" db="EMBL/GenBank/DDBJ databases">
        <title>Deep-cultivation of Planctomycetes and their phenomic and genomic characterization uncovers novel biology.</title>
        <authorList>
            <person name="Wiegand S."/>
            <person name="Jogler M."/>
            <person name="Boedeker C."/>
            <person name="Pinto D."/>
            <person name="Vollmers J."/>
            <person name="Rivas-Marin E."/>
            <person name="Kohn T."/>
            <person name="Peeters S.H."/>
            <person name="Heuer A."/>
            <person name="Rast P."/>
            <person name="Oberbeckmann S."/>
            <person name="Bunk B."/>
            <person name="Jeske O."/>
            <person name="Meyerdierks A."/>
            <person name="Storesund J.E."/>
            <person name="Kallscheuer N."/>
            <person name="Luecker S."/>
            <person name="Lage O.M."/>
            <person name="Pohl T."/>
            <person name="Merkel B.J."/>
            <person name="Hornburger P."/>
            <person name="Mueller R.-W."/>
            <person name="Bruemmer F."/>
            <person name="Labrenz M."/>
            <person name="Spormann A.M."/>
            <person name="Op Den Camp H."/>
            <person name="Overmann J."/>
            <person name="Amann R."/>
            <person name="Jetten M.S.M."/>
            <person name="Mascher T."/>
            <person name="Medema M.H."/>
            <person name="Devos D.P."/>
            <person name="Kaster A.-K."/>
            <person name="Ovreas L."/>
            <person name="Rohde M."/>
            <person name="Galperin M.Y."/>
            <person name="Jogler C."/>
        </authorList>
    </citation>
    <scope>NUCLEOTIDE SEQUENCE [LARGE SCALE GENOMIC DNA]</scope>
    <source>
        <strain evidence="3 4">Q31b</strain>
    </source>
</reference>
<dbReference type="InterPro" id="IPR012334">
    <property type="entry name" value="Pectin_lyas_fold"/>
</dbReference>
<evidence type="ECO:0000313" key="4">
    <source>
        <dbReference type="Proteomes" id="UP000315471"/>
    </source>
</evidence>
<dbReference type="PANTHER" id="PTHR36453">
    <property type="entry name" value="SECRETED PROTEIN-RELATED"/>
    <property type="match status" value="1"/>
</dbReference>
<evidence type="ECO:0000259" key="2">
    <source>
        <dbReference type="PROSITE" id="PS50106"/>
    </source>
</evidence>
<dbReference type="SMART" id="SM00228">
    <property type="entry name" value="PDZ"/>
    <property type="match status" value="1"/>
</dbReference>
<dbReference type="PANTHER" id="PTHR36453:SF1">
    <property type="entry name" value="RIGHT HANDED BETA HELIX DOMAIN-CONTAINING PROTEIN"/>
    <property type="match status" value="1"/>
</dbReference>
<dbReference type="Proteomes" id="UP000315471">
    <property type="component" value="Unassembled WGS sequence"/>
</dbReference>
<dbReference type="GO" id="GO:0006508">
    <property type="term" value="P:proteolysis"/>
    <property type="evidence" value="ECO:0007669"/>
    <property type="project" value="UniProtKB-KW"/>
</dbReference>
<dbReference type="Gene3D" id="2.160.20.10">
    <property type="entry name" value="Single-stranded right-handed beta-helix, Pectin lyase-like"/>
    <property type="match status" value="2"/>
</dbReference>
<dbReference type="PROSITE" id="PS50106">
    <property type="entry name" value="PDZ"/>
    <property type="match status" value="1"/>
</dbReference>
<sequence length="789" mass="86827" precursor="true">MKMQTLALLFALAGPIGSATDAADIYVAVTGSDTNRGTSDQPVASLAAAQKLARASAGSEAVTVHVADGVYYLPETLIFTPQDSGSEKNPVVYKAVNEGAAVLSGGSKLDLDWKPYENGIFQAKTPDGLDIDQLFINGKNQRMARYPNYDAAKKTEAYQGYAADAFAKERAANWADPTGGYIHAMHSKRWGGYHYLITGKDAKGEVTYEGGWQNNRQMGMHKDFRMVENVFEELDASGEWFHNAKTSTLYYKPESGTDLSKATVEVVRLRHLIEFQGSARNPVKYITLQGFVVRHAARTFMDTKEPMLRSDWAIYRGGAFFLTGTEHIQILDTEFDQVGGNGIFVNNYNRNTLVKGCHIHDAGASGVCFVGDPDAVRDPLFEYRQKNDLTKIDRTPGPKTDNYPSLGTVEDCLIHGIGRVERQPAGVMMDMASEITVRDCSVYDCARSGINIGDGAWGGHLIERCDVFDTVLETHDHGSFNSWGRDRFWHSDRSLSQREIDKDPTMPFLDAMKTTTIRDSRWRCDHGWDIDLDDGSSNYDLYNNLMLSGGLKLREGFRRHAWNNIAVNNSFHPHVWYANSGDEVYANIFMGSYKGVRTPTKTAFGKRVGGNLIFGGSLTNKFGWDEGSIVADPLFVNPAKGDFRVKDGSPALKLGFKNFPMDQFGVKKPSLKAIARTPVIPTLKGYPSGASEAAANETTWLGASLRDLSGEEFSAYGVSKEEGGVALSEVRPRSAAAKAGLLDGDLIQGVNDRKITNLRQFNRLVNAASGTVVLKVVRNQQEIEVKVAL</sequence>
<feature type="domain" description="PDZ" evidence="2">
    <location>
        <begin position="702"/>
        <end position="780"/>
    </location>
</feature>
<dbReference type="GO" id="GO:0008233">
    <property type="term" value="F:peptidase activity"/>
    <property type="evidence" value="ECO:0007669"/>
    <property type="project" value="UniProtKB-KW"/>
</dbReference>
<proteinExistence type="predicted"/>
<gene>
    <name evidence="3" type="ORF">Q31b_17600</name>
</gene>
<evidence type="ECO:0000313" key="3">
    <source>
        <dbReference type="EMBL" id="TWU44224.1"/>
    </source>
</evidence>
<keyword evidence="1" id="KW-0732">Signal</keyword>
<keyword evidence="4" id="KW-1185">Reference proteome</keyword>
<dbReference type="RefSeq" id="WP_231617398.1">
    <property type="nucleotide sequence ID" value="NZ_SJPY01000002.1"/>
</dbReference>
<dbReference type="InterPro" id="IPR001478">
    <property type="entry name" value="PDZ"/>
</dbReference>
<feature type="chain" id="PRO_5022894106" evidence="1">
    <location>
        <begin position="23"/>
        <end position="789"/>
    </location>
</feature>
<comment type="caution">
    <text evidence="3">The sequence shown here is derived from an EMBL/GenBank/DDBJ whole genome shotgun (WGS) entry which is preliminary data.</text>
</comment>
<dbReference type="InterPro" id="IPR011050">
    <property type="entry name" value="Pectin_lyase_fold/virulence"/>
</dbReference>
<dbReference type="SUPFAM" id="SSF51126">
    <property type="entry name" value="Pectin lyase-like"/>
    <property type="match status" value="1"/>
</dbReference>
<dbReference type="AlphaFoldDB" id="A0A5C6E6J7"/>
<organism evidence="3 4">
    <name type="scientific">Novipirellula aureliae</name>
    <dbReference type="NCBI Taxonomy" id="2527966"/>
    <lineage>
        <taxon>Bacteria</taxon>
        <taxon>Pseudomonadati</taxon>
        <taxon>Planctomycetota</taxon>
        <taxon>Planctomycetia</taxon>
        <taxon>Pirellulales</taxon>
        <taxon>Pirellulaceae</taxon>
        <taxon>Novipirellula</taxon>
    </lineage>
</organism>
<dbReference type="SMART" id="SM00710">
    <property type="entry name" value="PbH1"/>
    <property type="match status" value="4"/>
</dbReference>